<evidence type="ECO:0000313" key="4">
    <source>
        <dbReference type="Proteomes" id="UP000648984"/>
    </source>
</evidence>
<dbReference type="RefSeq" id="WP_169261512.1">
    <property type="nucleotide sequence ID" value="NZ_WTVQ01000031.1"/>
</dbReference>
<evidence type="ECO:0000313" key="3">
    <source>
        <dbReference type="EMBL" id="NMG76366.1"/>
    </source>
</evidence>
<dbReference type="Pfam" id="PF07589">
    <property type="entry name" value="PEP-CTERM"/>
    <property type="match status" value="1"/>
</dbReference>
<keyword evidence="4" id="KW-1185">Reference proteome</keyword>
<name>A0ABX1QG34_9RHOO</name>
<organism evidence="3 4">
    <name type="scientific">Aromatoleum diolicum</name>
    <dbReference type="NCBI Taxonomy" id="75796"/>
    <lineage>
        <taxon>Bacteria</taxon>
        <taxon>Pseudomonadati</taxon>
        <taxon>Pseudomonadota</taxon>
        <taxon>Betaproteobacteria</taxon>
        <taxon>Rhodocyclales</taxon>
        <taxon>Rhodocyclaceae</taxon>
        <taxon>Aromatoleum</taxon>
    </lineage>
</organism>
<dbReference type="EMBL" id="WTVQ01000031">
    <property type="protein sequence ID" value="NMG76366.1"/>
    <property type="molecule type" value="Genomic_DNA"/>
</dbReference>
<accession>A0ABX1QG34</accession>
<feature type="chain" id="PRO_5046482674" evidence="1">
    <location>
        <begin position="25"/>
        <end position="238"/>
    </location>
</feature>
<comment type="caution">
    <text evidence="3">The sequence shown here is derived from an EMBL/GenBank/DDBJ whole genome shotgun (WGS) entry which is preliminary data.</text>
</comment>
<gene>
    <name evidence="3" type="ORF">GPA25_16525</name>
</gene>
<dbReference type="NCBIfam" id="TIGR02595">
    <property type="entry name" value="PEP_CTERM"/>
    <property type="match status" value="1"/>
</dbReference>
<evidence type="ECO:0000259" key="2">
    <source>
        <dbReference type="Pfam" id="PF07589"/>
    </source>
</evidence>
<dbReference type="InterPro" id="IPR013424">
    <property type="entry name" value="Ice-binding_C"/>
</dbReference>
<protein>
    <submittedName>
        <fullName evidence="3">PEP-CTERM sorting domain-containing protein</fullName>
    </submittedName>
</protein>
<proteinExistence type="predicted"/>
<feature type="signal peptide" evidence="1">
    <location>
        <begin position="1"/>
        <end position="24"/>
    </location>
</feature>
<keyword evidence="1" id="KW-0732">Signal</keyword>
<sequence length="238" mass="24567">MKKYRILAPAAFVAAMLSPLLAHAAPVTVSIASGAWVAGSGWGALCAGSDCDPTHSFLNVGWSIDSALASTSFVLNNVGASQTVNFGYATFAEEDSFIDHAETDDLILSAILNFSSPTLGQTSSAASATASFGALKDNGALNEDLHASFDSVLLAFATGGEIRIDFSSLSWNCQGTNECSYKKPDDNLIRATFTLTKDAAATVPASVLAVPEPSSLLLLAGGLAALGFRRRKGVLAAQ</sequence>
<evidence type="ECO:0000256" key="1">
    <source>
        <dbReference type="SAM" id="SignalP"/>
    </source>
</evidence>
<dbReference type="Proteomes" id="UP000648984">
    <property type="component" value="Unassembled WGS sequence"/>
</dbReference>
<feature type="domain" description="Ice-binding protein C-terminal" evidence="2">
    <location>
        <begin position="209"/>
        <end position="231"/>
    </location>
</feature>
<reference evidence="3 4" key="1">
    <citation type="submission" date="2019-12" db="EMBL/GenBank/DDBJ databases">
        <title>Comparative genomics gives insights into the taxonomy of the Azoarcus-Aromatoleum group and reveals separate origins of nif in the plant-associated Azoarcus and non-plant-associated Aromatoleum sub-groups.</title>
        <authorList>
            <person name="Lafos M."/>
            <person name="Maluk M."/>
            <person name="Batista M."/>
            <person name="Junghare M."/>
            <person name="Carmona M."/>
            <person name="Faoro H."/>
            <person name="Cruz L.M."/>
            <person name="Battistoni F."/>
            <person name="De Souza E."/>
            <person name="Pedrosa F."/>
            <person name="Chen W.-M."/>
            <person name="Poole P.S."/>
            <person name="Dixon R.A."/>
            <person name="James E.K."/>
        </authorList>
    </citation>
    <scope>NUCLEOTIDE SEQUENCE [LARGE SCALE GENOMIC DNA]</scope>
    <source>
        <strain evidence="3 4">22Lin</strain>
    </source>
</reference>